<protein>
    <submittedName>
        <fullName evidence="2">Glycosyltransferase family 2 protein</fullName>
    </submittedName>
</protein>
<organism evidence="2 3">
    <name type="scientific">Aggregatibacter segnis</name>
    <dbReference type="NCBI Taxonomy" id="739"/>
    <lineage>
        <taxon>Bacteria</taxon>
        <taxon>Pseudomonadati</taxon>
        <taxon>Pseudomonadota</taxon>
        <taxon>Gammaproteobacteria</taxon>
        <taxon>Pasteurellales</taxon>
        <taxon>Pasteurellaceae</taxon>
        <taxon>Aggregatibacter</taxon>
    </lineage>
</organism>
<dbReference type="PANTHER" id="PTHR10859:SF91">
    <property type="entry name" value="DOLICHYL-PHOSPHATE BETA-GLUCOSYLTRANSFERASE"/>
    <property type="match status" value="1"/>
</dbReference>
<dbReference type="Proteomes" id="UP000253998">
    <property type="component" value="Unassembled WGS sequence"/>
</dbReference>
<evidence type="ECO:0000313" key="3">
    <source>
        <dbReference type="Proteomes" id="UP000253998"/>
    </source>
</evidence>
<gene>
    <name evidence="2" type="ORF">DPV83_04910</name>
</gene>
<evidence type="ECO:0000259" key="1">
    <source>
        <dbReference type="Pfam" id="PF00535"/>
    </source>
</evidence>
<evidence type="ECO:0000313" key="2">
    <source>
        <dbReference type="EMBL" id="RDE71041.1"/>
    </source>
</evidence>
<accession>A0A8B2U382</accession>
<dbReference type="GO" id="GO:0006487">
    <property type="term" value="P:protein N-linked glycosylation"/>
    <property type="evidence" value="ECO:0007669"/>
    <property type="project" value="TreeGrafter"/>
</dbReference>
<dbReference type="SUPFAM" id="SSF53448">
    <property type="entry name" value="Nucleotide-diphospho-sugar transferases"/>
    <property type="match status" value="1"/>
</dbReference>
<dbReference type="Pfam" id="PF00535">
    <property type="entry name" value="Glycos_transf_2"/>
    <property type="match status" value="1"/>
</dbReference>
<dbReference type="EMBL" id="QEPM01000003">
    <property type="protein sequence ID" value="RDE71041.1"/>
    <property type="molecule type" value="Genomic_DNA"/>
</dbReference>
<dbReference type="PANTHER" id="PTHR10859">
    <property type="entry name" value="GLYCOSYL TRANSFERASE"/>
    <property type="match status" value="1"/>
</dbReference>
<dbReference type="Gene3D" id="3.90.550.10">
    <property type="entry name" value="Spore Coat Polysaccharide Biosynthesis Protein SpsA, Chain A"/>
    <property type="match status" value="1"/>
</dbReference>
<dbReference type="InterPro" id="IPR029044">
    <property type="entry name" value="Nucleotide-diphossugar_trans"/>
</dbReference>
<dbReference type="RefSeq" id="WP_111295539.1">
    <property type="nucleotide sequence ID" value="NZ_JBQMYP010000003.1"/>
</dbReference>
<comment type="caution">
    <text evidence="2">The sequence shown here is derived from an EMBL/GenBank/DDBJ whole genome shotgun (WGS) entry which is preliminary data.</text>
</comment>
<reference evidence="2 3" key="1">
    <citation type="submission" date="2018-05" db="EMBL/GenBank/DDBJ databases">
        <title>Draft Genome Sequences for a Diverse set of 7 Haemophilus Species.</title>
        <authorList>
            <person name="Nichols M."/>
            <person name="Topaz N."/>
            <person name="Wang X."/>
            <person name="Wang X."/>
            <person name="Boxrud D."/>
        </authorList>
    </citation>
    <scope>NUCLEOTIDE SEQUENCE [LARGE SCALE GENOMIC DNA]</scope>
    <source>
        <strain evidence="2 3">C2001002503</strain>
    </source>
</reference>
<dbReference type="GO" id="GO:0016740">
    <property type="term" value="F:transferase activity"/>
    <property type="evidence" value="ECO:0007669"/>
    <property type="project" value="UniProtKB-KW"/>
</dbReference>
<keyword evidence="2" id="KW-0808">Transferase</keyword>
<dbReference type="AlphaFoldDB" id="A0A8B2U382"/>
<feature type="domain" description="Glycosyltransferase 2-like" evidence="1">
    <location>
        <begin position="6"/>
        <end position="134"/>
    </location>
</feature>
<name>A0A8B2U382_9PAST</name>
<dbReference type="InterPro" id="IPR001173">
    <property type="entry name" value="Glyco_trans_2-like"/>
</dbReference>
<proteinExistence type="predicted"/>
<sequence>MNKVIVIVPHYNHSNTIEHVVQQVLRQHLPVLIVDDGSAETHVAVLKTLQHTPNVFVHYCPTNGGKGAAMKIGFMKAAEMGFTHGIQVDADGQHNLPDMAKMLLEMQKNPTALICGKPIYGEDAPKTRLYGRKITDFWNAIHTLSFDIKDGMCGFRLYPLVPILDLMQAESLGNRMDFDIDIVVKAHWHQIPLIWVDTPVRYQQDGISHFRGFADNWGISKMHSRLFWGMLARVLTGRKV</sequence>
<dbReference type="CDD" id="cd04179">
    <property type="entry name" value="DPM_DPG-synthase_like"/>
    <property type="match status" value="1"/>
</dbReference>